<comment type="similarity">
    <text evidence="2 8">Belongs to the GPN-loop GTPase family.</text>
</comment>
<dbReference type="SUPFAM" id="SSF52540">
    <property type="entry name" value="P-loop containing nucleoside triphosphate hydrolases"/>
    <property type="match status" value="1"/>
</dbReference>
<evidence type="ECO:0000256" key="7">
    <source>
        <dbReference type="ARBA" id="ARBA00046611"/>
    </source>
</evidence>
<dbReference type="GO" id="GO:0005737">
    <property type="term" value="C:cytoplasm"/>
    <property type="evidence" value="ECO:0007669"/>
    <property type="project" value="TreeGrafter"/>
</dbReference>
<protein>
    <recommendedName>
        <fullName evidence="3 8">GPN-loop GTPase 2</fullName>
    </recommendedName>
</protein>
<dbReference type="PANTHER" id="PTHR21231">
    <property type="entry name" value="XPA-BINDING PROTEIN 1-RELATED"/>
    <property type="match status" value="1"/>
</dbReference>
<organism evidence="9">
    <name type="scientific">Notodromas monacha</name>
    <dbReference type="NCBI Taxonomy" id="399045"/>
    <lineage>
        <taxon>Eukaryota</taxon>
        <taxon>Metazoa</taxon>
        <taxon>Ecdysozoa</taxon>
        <taxon>Arthropoda</taxon>
        <taxon>Crustacea</taxon>
        <taxon>Oligostraca</taxon>
        <taxon>Ostracoda</taxon>
        <taxon>Podocopa</taxon>
        <taxon>Podocopida</taxon>
        <taxon>Cypridocopina</taxon>
        <taxon>Cypridoidea</taxon>
        <taxon>Cyprididae</taxon>
        <taxon>Notodromas</taxon>
    </lineage>
</organism>
<evidence type="ECO:0000256" key="1">
    <source>
        <dbReference type="ARBA" id="ARBA00003181"/>
    </source>
</evidence>
<dbReference type="Pfam" id="PF03029">
    <property type="entry name" value="ATP_bind_1"/>
    <property type="match status" value="1"/>
</dbReference>
<evidence type="ECO:0000256" key="8">
    <source>
        <dbReference type="RuleBase" id="RU365059"/>
    </source>
</evidence>
<accession>A0A7R9GGG7</accession>
<comment type="subunit">
    <text evidence="7">Heterodimers with GPN1 or GPN3. Binds to RNA polymerase II (RNAPII).</text>
</comment>
<keyword evidence="4 8" id="KW-0547">Nucleotide-binding</keyword>
<evidence type="ECO:0000256" key="5">
    <source>
        <dbReference type="ARBA" id="ARBA00022801"/>
    </source>
</evidence>
<dbReference type="EMBL" id="CAJPEX010003087">
    <property type="protein sequence ID" value="CAG0921827.1"/>
    <property type="molecule type" value="Genomic_DNA"/>
</dbReference>
<keyword evidence="6 8" id="KW-0342">GTP-binding</keyword>
<name>A0A7R9GGG7_9CRUS</name>
<dbReference type="GO" id="GO:0005525">
    <property type="term" value="F:GTP binding"/>
    <property type="evidence" value="ECO:0007669"/>
    <property type="project" value="UniProtKB-KW"/>
</dbReference>
<dbReference type="InterPro" id="IPR027417">
    <property type="entry name" value="P-loop_NTPase"/>
</dbReference>
<keyword evidence="5 8" id="KW-0378">Hydrolase</keyword>
<proteinExistence type="inferred from homology"/>
<comment type="function">
    <text evidence="1 8">Small GTPase required for proper localization of RNA polymerase II and III (RNAPII and RNAPIII). May act at an RNAP assembly step prior to nuclear import.</text>
</comment>
<evidence type="ECO:0000256" key="3">
    <source>
        <dbReference type="ARBA" id="ARBA00014588"/>
    </source>
</evidence>
<dbReference type="InterPro" id="IPR030231">
    <property type="entry name" value="Gpn2"/>
</dbReference>
<dbReference type="FunFam" id="3.40.50.300:FF:000338">
    <property type="entry name" value="GPN-loop GTPase 2"/>
    <property type="match status" value="1"/>
</dbReference>
<evidence type="ECO:0000313" key="9">
    <source>
        <dbReference type="EMBL" id="CAD7281675.1"/>
    </source>
</evidence>
<sequence length="296" mass="33285">MVAFGQVVLGPPGSGKSTYCKGMHEFLTGTGRKVAIVNLDPGNENPPFTAEVDIRDLITIEDSMAEFKLGPNGALMYCMEFIEKNFDWVLNQLAKFPKHYFLFDLPGQVELYTHHCSVKNMVELMAKKDFRLCAVNLVDSHYCSDAGKFISALLVSLTTMLQLALPHINILSKIDLAQKYGKLEFGLDYYMDVMDLNFLLDTIPDDPFMCKFAKLNEALVGIVQDYSLVSFYPLDVEKKEMMFTVRSAIDKANGYVFGVDEKNFDMVAAMSFAVGADFEYARVGMAREMMDETDES</sequence>
<evidence type="ECO:0000256" key="2">
    <source>
        <dbReference type="ARBA" id="ARBA00005290"/>
    </source>
</evidence>
<dbReference type="InterPro" id="IPR004130">
    <property type="entry name" value="Gpn"/>
</dbReference>
<dbReference type="AlphaFoldDB" id="A0A7R9GGG7"/>
<dbReference type="Gene3D" id="3.40.50.300">
    <property type="entry name" value="P-loop containing nucleotide triphosphate hydrolases"/>
    <property type="match status" value="1"/>
</dbReference>
<dbReference type="Proteomes" id="UP000678499">
    <property type="component" value="Unassembled WGS sequence"/>
</dbReference>
<dbReference type="GO" id="GO:0003924">
    <property type="term" value="F:GTPase activity"/>
    <property type="evidence" value="ECO:0007669"/>
    <property type="project" value="TreeGrafter"/>
</dbReference>
<evidence type="ECO:0000256" key="6">
    <source>
        <dbReference type="ARBA" id="ARBA00023134"/>
    </source>
</evidence>
<gene>
    <name evidence="9" type="ORF">NMOB1V02_LOCUS9314</name>
</gene>
<dbReference type="EMBL" id="OA885124">
    <property type="protein sequence ID" value="CAD7281675.1"/>
    <property type="molecule type" value="Genomic_DNA"/>
</dbReference>
<evidence type="ECO:0000256" key="4">
    <source>
        <dbReference type="ARBA" id="ARBA00022741"/>
    </source>
</evidence>
<reference evidence="9" key="1">
    <citation type="submission" date="2020-11" db="EMBL/GenBank/DDBJ databases">
        <authorList>
            <person name="Tran Van P."/>
        </authorList>
    </citation>
    <scope>NUCLEOTIDE SEQUENCE</scope>
</reference>
<keyword evidence="10" id="KW-1185">Reference proteome</keyword>
<dbReference type="CDD" id="cd17871">
    <property type="entry name" value="GPN2"/>
    <property type="match status" value="1"/>
</dbReference>
<dbReference type="PANTHER" id="PTHR21231:SF3">
    <property type="entry name" value="GPN-LOOP GTPASE 2"/>
    <property type="match status" value="1"/>
</dbReference>
<evidence type="ECO:0000313" key="10">
    <source>
        <dbReference type="Proteomes" id="UP000678499"/>
    </source>
</evidence>
<dbReference type="OrthoDB" id="5839at2759"/>